<proteinExistence type="predicted"/>
<dbReference type="Proteomes" id="UP000297245">
    <property type="component" value="Unassembled WGS sequence"/>
</dbReference>
<sequence>MIQCPKCGGSSFHPRVSVKPNEILQQLRSSIGFTDQALTNQALHDAEKDLGDYDTEIARLETAISVLKYKRERLEDYVAKCRSLLSPIRRLPPEILSLIFLFQCRKFANMFNLYEPDKTLPAFVLSQVCTGWRNVALNTPTMWSNLDIAVGWCSDPSGSRSKDIDLALPLIRQCLNRSSQAPLTLTLYFWGPLHRENDFSSILKALAATSHRWYSLEIQCDDNERDTELLSLWSQDVELSSLERLETSASTLESLLEISTHLRRAPLLSCLFLDFVKHESGLTKILVLPLAQITSLTLSCYETPPENFEILRQCIHLTDLVLVWDDNRSWGPPSRVGTNFATTLDRLDNLRFEIWASGATFKSMLSNLFSKITAPALKDLTISCESYHCKENWSPNLGDIAEFVKRSGCTLSHLWIQASIIDSDCLSLLHLFPDLKVLTIEESVLHPISSRTITDSFINGLRTTHHHTSSVSEGQSNTPCIPQLLHLSLYVYRPSFRPEMLNEMIRSRWIPDPTYSSEVGIACLRSIKVIGREKEVEQTLAYASLGELEKSGLQVEILGL</sequence>
<dbReference type="OrthoDB" id="3022400at2759"/>
<dbReference type="Gene3D" id="1.20.1280.50">
    <property type="match status" value="1"/>
</dbReference>
<accession>A0A4S8M8Z4</accession>
<evidence type="ECO:0000313" key="2">
    <source>
        <dbReference type="Proteomes" id="UP000297245"/>
    </source>
</evidence>
<evidence type="ECO:0000313" key="1">
    <source>
        <dbReference type="EMBL" id="THU98333.1"/>
    </source>
</evidence>
<keyword evidence="2" id="KW-1185">Reference proteome</keyword>
<protein>
    <submittedName>
        <fullName evidence="1">Uncharacterized protein</fullName>
    </submittedName>
</protein>
<gene>
    <name evidence="1" type="ORF">K435DRAFT_777549</name>
</gene>
<dbReference type="EMBL" id="ML179138">
    <property type="protein sequence ID" value="THU98333.1"/>
    <property type="molecule type" value="Genomic_DNA"/>
</dbReference>
<name>A0A4S8M8Z4_DENBC</name>
<organism evidence="1 2">
    <name type="scientific">Dendrothele bispora (strain CBS 962.96)</name>
    <dbReference type="NCBI Taxonomy" id="1314807"/>
    <lineage>
        <taxon>Eukaryota</taxon>
        <taxon>Fungi</taxon>
        <taxon>Dikarya</taxon>
        <taxon>Basidiomycota</taxon>
        <taxon>Agaricomycotina</taxon>
        <taxon>Agaricomycetes</taxon>
        <taxon>Agaricomycetidae</taxon>
        <taxon>Agaricales</taxon>
        <taxon>Agaricales incertae sedis</taxon>
        <taxon>Dendrothele</taxon>
    </lineage>
</organism>
<reference evidence="1 2" key="1">
    <citation type="journal article" date="2019" name="Nat. Ecol. Evol.">
        <title>Megaphylogeny resolves global patterns of mushroom evolution.</title>
        <authorList>
            <person name="Varga T."/>
            <person name="Krizsan K."/>
            <person name="Foldi C."/>
            <person name="Dima B."/>
            <person name="Sanchez-Garcia M."/>
            <person name="Sanchez-Ramirez S."/>
            <person name="Szollosi G.J."/>
            <person name="Szarkandi J.G."/>
            <person name="Papp V."/>
            <person name="Albert L."/>
            <person name="Andreopoulos W."/>
            <person name="Angelini C."/>
            <person name="Antonin V."/>
            <person name="Barry K.W."/>
            <person name="Bougher N.L."/>
            <person name="Buchanan P."/>
            <person name="Buyck B."/>
            <person name="Bense V."/>
            <person name="Catcheside P."/>
            <person name="Chovatia M."/>
            <person name="Cooper J."/>
            <person name="Damon W."/>
            <person name="Desjardin D."/>
            <person name="Finy P."/>
            <person name="Geml J."/>
            <person name="Haridas S."/>
            <person name="Hughes K."/>
            <person name="Justo A."/>
            <person name="Karasinski D."/>
            <person name="Kautmanova I."/>
            <person name="Kiss B."/>
            <person name="Kocsube S."/>
            <person name="Kotiranta H."/>
            <person name="LaButti K.M."/>
            <person name="Lechner B.E."/>
            <person name="Liimatainen K."/>
            <person name="Lipzen A."/>
            <person name="Lukacs Z."/>
            <person name="Mihaltcheva S."/>
            <person name="Morgado L.N."/>
            <person name="Niskanen T."/>
            <person name="Noordeloos M.E."/>
            <person name="Ohm R.A."/>
            <person name="Ortiz-Santana B."/>
            <person name="Ovrebo C."/>
            <person name="Racz N."/>
            <person name="Riley R."/>
            <person name="Savchenko A."/>
            <person name="Shiryaev A."/>
            <person name="Soop K."/>
            <person name="Spirin V."/>
            <person name="Szebenyi C."/>
            <person name="Tomsovsky M."/>
            <person name="Tulloss R.E."/>
            <person name="Uehling J."/>
            <person name="Grigoriev I.V."/>
            <person name="Vagvolgyi C."/>
            <person name="Papp T."/>
            <person name="Martin F.M."/>
            <person name="Miettinen O."/>
            <person name="Hibbett D.S."/>
            <person name="Nagy L.G."/>
        </authorList>
    </citation>
    <scope>NUCLEOTIDE SEQUENCE [LARGE SCALE GENOMIC DNA]</scope>
    <source>
        <strain evidence="1 2">CBS 962.96</strain>
    </source>
</reference>
<dbReference type="AlphaFoldDB" id="A0A4S8M8Z4"/>